<reference evidence="2 3" key="1">
    <citation type="submission" date="2019-12" db="EMBL/GenBank/DDBJ databases">
        <title>Chromosome-level assembly of the Caenorhabditis remanei genome.</title>
        <authorList>
            <person name="Teterina A.A."/>
            <person name="Willis J.H."/>
            <person name="Phillips P.C."/>
        </authorList>
    </citation>
    <scope>NUCLEOTIDE SEQUENCE [LARGE SCALE GENOMIC DNA]</scope>
    <source>
        <strain evidence="2 3">PX506</strain>
        <tissue evidence="2">Whole organism</tissue>
    </source>
</reference>
<sequence>MSSSSSSRCSSSASLASTALSVSSSSCSSIDSSLWKTEELYISNETTVLIPTSPVSFAISQKCLGLKSDLEKERAEVRNLTKKLEKAQLEESILNQKLDIAELEKMDIYNDLVKNEKEMKAKSRRIDGLKAHICSVEELFKKQQKEIDMLRAAQEQKKDIQKPWNYGESCCRFIEVKKNETSLQKTCDKKEGFNGH</sequence>
<dbReference type="CTD" id="9803778"/>
<dbReference type="GeneID" id="9803778"/>
<gene>
    <name evidence="2" type="ORF">GCK72_015276</name>
</gene>
<accession>A0A6A5GW30</accession>
<dbReference type="AlphaFoldDB" id="A0A6A5GW30"/>
<feature type="coiled-coil region" evidence="1">
    <location>
        <begin position="63"/>
        <end position="106"/>
    </location>
</feature>
<evidence type="ECO:0000313" key="3">
    <source>
        <dbReference type="Proteomes" id="UP000483820"/>
    </source>
</evidence>
<evidence type="ECO:0000256" key="1">
    <source>
        <dbReference type="SAM" id="Coils"/>
    </source>
</evidence>
<dbReference type="EMBL" id="WUAV01000004">
    <property type="protein sequence ID" value="KAF1758816.1"/>
    <property type="molecule type" value="Genomic_DNA"/>
</dbReference>
<organism evidence="2 3">
    <name type="scientific">Caenorhabditis remanei</name>
    <name type="common">Caenorhabditis vulgaris</name>
    <dbReference type="NCBI Taxonomy" id="31234"/>
    <lineage>
        <taxon>Eukaryota</taxon>
        <taxon>Metazoa</taxon>
        <taxon>Ecdysozoa</taxon>
        <taxon>Nematoda</taxon>
        <taxon>Chromadorea</taxon>
        <taxon>Rhabditida</taxon>
        <taxon>Rhabditina</taxon>
        <taxon>Rhabditomorpha</taxon>
        <taxon>Rhabditoidea</taxon>
        <taxon>Rhabditidae</taxon>
        <taxon>Peloderinae</taxon>
        <taxon>Caenorhabditis</taxon>
    </lineage>
</organism>
<evidence type="ECO:0000313" key="2">
    <source>
        <dbReference type="EMBL" id="KAF1758816.1"/>
    </source>
</evidence>
<protein>
    <submittedName>
        <fullName evidence="2">Uncharacterized protein</fullName>
    </submittedName>
</protein>
<dbReference type="KEGG" id="crq:GCK72_015276"/>
<proteinExistence type="predicted"/>
<dbReference type="Proteomes" id="UP000483820">
    <property type="component" value="Chromosome IV"/>
</dbReference>
<name>A0A6A5GW30_CAERE</name>
<comment type="caution">
    <text evidence="2">The sequence shown here is derived from an EMBL/GenBank/DDBJ whole genome shotgun (WGS) entry which is preliminary data.</text>
</comment>
<keyword evidence="1" id="KW-0175">Coiled coil</keyword>
<dbReference type="RefSeq" id="XP_003091794.2">
    <property type="nucleotide sequence ID" value="XM_003091746.2"/>
</dbReference>